<name>A0A4W3GJQ8_CALMI</name>
<dbReference type="PANTHER" id="PTHR23404">
    <property type="entry name" value="MOLYBDOPTERIN SYNTHASE RELATED"/>
    <property type="match status" value="1"/>
</dbReference>
<keyword evidence="2" id="KW-1185">Reference proteome</keyword>
<evidence type="ECO:0000313" key="1">
    <source>
        <dbReference type="Ensembl" id="ENSCMIP00000003873.1"/>
    </source>
</evidence>
<gene>
    <name evidence="1" type="primary">mbip</name>
</gene>
<evidence type="ECO:0000313" key="2">
    <source>
        <dbReference type="Proteomes" id="UP000314986"/>
    </source>
</evidence>
<accession>A0A4W3GJQ8</accession>
<sequence>MWEDPALRRESSQSAAALLTDDAVMATPELEAVVAESVRQLLHSLARFPQQLNLGEAVVKVSVDLNKLQSLPVLDPASLSSMLQQHVLDLQRISDKLDLLVGNGPSGHHEAMLPAKSTGDPKKVAEGCKPNSNEAISLETKVRNDIENKPEGPESAINSTEFELVQIKASRDEIERRISAFIERKQAENNENNIREFCNVIHCNLENSCARTDAVFTPHPGFKSHVKVSRVVNTYGPQTRPENAGEFQQKSDNVNQDCGNPAVEERLQNMEAHLKLQTGGPVPIDIYRRIKRLEDRILHLEGLSPEYFHHVNFSAKRRKVQAAQSYSLTELDEKIHVLKAVLLQKANDQAHAMESEKISF</sequence>
<dbReference type="GeneTree" id="ENSGT00510000047831"/>
<dbReference type="AlphaFoldDB" id="A0A4W3GJQ8"/>
<proteinExistence type="predicted"/>
<dbReference type="Proteomes" id="UP000314986">
    <property type="component" value="Unassembled WGS sequence"/>
</dbReference>
<dbReference type="OMA" id="HKSNSML"/>
<reference evidence="2" key="3">
    <citation type="journal article" date="2014" name="Nature">
        <title>Elephant shark genome provides unique insights into gnathostome evolution.</title>
        <authorList>
            <consortium name="International Elephant Shark Genome Sequencing Consortium"/>
            <person name="Venkatesh B."/>
            <person name="Lee A.P."/>
            <person name="Ravi V."/>
            <person name="Maurya A.K."/>
            <person name="Lian M.M."/>
            <person name="Swann J.B."/>
            <person name="Ohta Y."/>
            <person name="Flajnik M.F."/>
            <person name="Sutoh Y."/>
            <person name="Kasahara M."/>
            <person name="Hoon S."/>
            <person name="Gangu V."/>
            <person name="Roy S.W."/>
            <person name="Irimia M."/>
            <person name="Korzh V."/>
            <person name="Kondrychyn I."/>
            <person name="Lim Z.W."/>
            <person name="Tay B.H."/>
            <person name="Tohari S."/>
            <person name="Kong K.W."/>
            <person name="Ho S."/>
            <person name="Lorente-Galdos B."/>
            <person name="Quilez J."/>
            <person name="Marques-Bonet T."/>
            <person name="Raney B.J."/>
            <person name="Ingham P.W."/>
            <person name="Tay A."/>
            <person name="Hillier L.W."/>
            <person name="Minx P."/>
            <person name="Boehm T."/>
            <person name="Wilson R.K."/>
            <person name="Brenner S."/>
            <person name="Warren W.C."/>
        </authorList>
    </citation>
    <scope>NUCLEOTIDE SEQUENCE [LARGE SCALE GENOMIC DNA]</scope>
</reference>
<reference evidence="1" key="5">
    <citation type="submission" date="2025-09" db="UniProtKB">
        <authorList>
            <consortium name="Ensembl"/>
        </authorList>
    </citation>
    <scope>IDENTIFICATION</scope>
</reference>
<dbReference type="InParanoid" id="A0A4W3GJQ8"/>
<organism evidence="1 2">
    <name type="scientific">Callorhinchus milii</name>
    <name type="common">Ghost shark</name>
    <dbReference type="NCBI Taxonomy" id="7868"/>
    <lineage>
        <taxon>Eukaryota</taxon>
        <taxon>Metazoa</taxon>
        <taxon>Chordata</taxon>
        <taxon>Craniata</taxon>
        <taxon>Vertebrata</taxon>
        <taxon>Chondrichthyes</taxon>
        <taxon>Holocephali</taxon>
        <taxon>Chimaeriformes</taxon>
        <taxon>Callorhinchidae</taxon>
        <taxon>Callorhinchus</taxon>
    </lineage>
</organism>
<protein>
    <submittedName>
        <fullName evidence="1">MAP3K12 binding inhibitory protein 1</fullName>
    </submittedName>
</protein>
<reference evidence="2" key="1">
    <citation type="journal article" date="2006" name="Science">
        <title>Ancient noncoding elements conserved in the human genome.</title>
        <authorList>
            <person name="Venkatesh B."/>
            <person name="Kirkness E.F."/>
            <person name="Loh Y.H."/>
            <person name="Halpern A.L."/>
            <person name="Lee A.P."/>
            <person name="Johnson J."/>
            <person name="Dandona N."/>
            <person name="Viswanathan L.D."/>
            <person name="Tay A."/>
            <person name="Venter J.C."/>
            <person name="Strausberg R.L."/>
            <person name="Brenner S."/>
        </authorList>
    </citation>
    <scope>NUCLEOTIDE SEQUENCE [LARGE SCALE GENOMIC DNA]</scope>
</reference>
<reference evidence="1" key="4">
    <citation type="submission" date="2025-08" db="UniProtKB">
        <authorList>
            <consortium name="Ensembl"/>
        </authorList>
    </citation>
    <scope>IDENTIFICATION</scope>
</reference>
<dbReference type="STRING" id="7868.ENSCMIP00000003873"/>
<reference evidence="2" key="2">
    <citation type="journal article" date="2007" name="PLoS Biol.">
        <title>Survey sequencing and comparative analysis of the elephant shark (Callorhinchus milii) genome.</title>
        <authorList>
            <person name="Venkatesh B."/>
            <person name="Kirkness E.F."/>
            <person name="Loh Y.H."/>
            <person name="Halpern A.L."/>
            <person name="Lee A.P."/>
            <person name="Johnson J."/>
            <person name="Dandona N."/>
            <person name="Viswanathan L.D."/>
            <person name="Tay A."/>
            <person name="Venter J.C."/>
            <person name="Strausberg R.L."/>
            <person name="Brenner S."/>
        </authorList>
    </citation>
    <scope>NUCLEOTIDE SEQUENCE [LARGE SCALE GENOMIC DNA]</scope>
</reference>
<dbReference type="Ensembl" id="ENSCMIT00000004019.1">
    <property type="protein sequence ID" value="ENSCMIP00000003873.1"/>
    <property type="gene ID" value="ENSCMIG00000002316.1"/>
</dbReference>